<name>A0AAV8WQA7_9CUCU</name>
<sequence>MKYHLSMLTLFFKSSQFVSSERHELYGPTDFLANFGGLLGLFTGFSILSFMEAIYFLTVRLCCNARLYGYWAGPEI</sequence>
<keyword evidence="4 12" id="KW-0894">Sodium channel</keyword>
<dbReference type="InterPro" id="IPR001873">
    <property type="entry name" value="ENaC"/>
</dbReference>
<evidence type="ECO:0000256" key="8">
    <source>
        <dbReference type="ARBA" id="ARBA00023065"/>
    </source>
</evidence>
<dbReference type="PANTHER" id="PTHR11690:SF288">
    <property type="entry name" value="AMILORIDE-SENSITIVE NA+ CHANNEL-RELATED"/>
    <property type="match status" value="1"/>
</dbReference>
<feature type="transmembrane region" description="Helical" evidence="13">
    <location>
        <begin position="36"/>
        <end position="57"/>
    </location>
</feature>
<evidence type="ECO:0000256" key="4">
    <source>
        <dbReference type="ARBA" id="ARBA00022461"/>
    </source>
</evidence>
<dbReference type="GO" id="GO:0015280">
    <property type="term" value="F:ligand-gated sodium channel activity"/>
    <property type="evidence" value="ECO:0007669"/>
    <property type="project" value="TreeGrafter"/>
</dbReference>
<comment type="subcellular location">
    <subcellularLocation>
        <location evidence="1">Membrane</location>
        <topology evidence="1">Multi-pass membrane protein</topology>
    </subcellularLocation>
</comment>
<comment type="caution">
    <text evidence="14">The sequence shown here is derived from an EMBL/GenBank/DDBJ whole genome shotgun (WGS) entry which is preliminary data.</text>
</comment>
<keyword evidence="11 12" id="KW-0407">Ion channel</keyword>
<keyword evidence="10 12" id="KW-0739">Sodium transport</keyword>
<dbReference type="GO" id="GO:0005886">
    <property type="term" value="C:plasma membrane"/>
    <property type="evidence" value="ECO:0007669"/>
    <property type="project" value="TreeGrafter"/>
</dbReference>
<evidence type="ECO:0000256" key="6">
    <source>
        <dbReference type="ARBA" id="ARBA00022989"/>
    </source>
</evidence>
<evidence type="ECO:0000256" key="9">
    <source>
        <dbReference type="ARBA" id="ARBA00023136"/>
    </source>
</evidence>
<keyword evidence="6 13" id="KW-1133">Transmembrane helix</keyword>
<evidence type="ECO:0000256" key="11">
    <source>
        <dbReference type="ARBA" id="ARBA00023303"/>
    </source>
</evidence>
<keyword evidence="8 12" id="KW-0406">Ion transport</keyword>
<evidence type="ECO:0000313" key="15">
    <source>
        <dbReference type="Proteomes" id="UP001162156"/>
    </source>
</evidence>
<accession>A0AAV8WQA7</accession>
<evidence type="ECO:0000256" key="5">
    <source>
        <dbReference type="ARBA" id="ARBA00022692"/>
    </source>
</evidence>
<evidence type="ECO:0000256" key="12">
    <source>
        <dbReference type="RuleBase" id="RU000679"/>
    </source>
</evidence>
<dbReference type="PANTHER" id="PTHR11690">
    <property type="entry name" value="AMILORIDE-SENSITIVE SODIUM CHANNEL-RELATED"/>
    <property type="match status" value="1"/>
</dbReference>
<dbReference type="Proteomes" id="UP001162156">
    <property type="component" value="Unassembled WGS sequence"/>
</dbReference>
<keyword evidence="7" id="KW-0915">Sodium</keyword>
<evidence type="ECO:0000313" key="14">
    <source>
        <dbReference type="EMBL" id="KAJ8928639.1"/>
    </source>
</evidence>
<keyword evidence="5 12" id="KW-0812">Transmembrane</keyword>
<protein>
    <submittedName>
        <fullName evidence="14">Uncharacterized protein</fullName>
    </submittedName>
</protein>
<gene>
    <name evidence="14" type="ORF">NQ314_018775</name>
</gene>
<evidence type="ECO:0000256" key="1">
    <source>
        <dbReference type="ARBA" id="ARBA00004141"/>
    </source>
</evidence>
<evidence type="ECO:0000256" key="7">
    <source>
        <dbReference type="ARBA" id="ARBA00023053"/>
    </source>
</evidence>
<dbReference type="EMBL" id="JANEYF010005302">
    <property type="protein sequence ID" value="KAJ8928639.1"/>
    <property type="molecule type" value="Genomic_DNA"/>
</dbReference>
<dbReference type="Gene3D" id="1.10.287.770">
    <property type="entry name" value="YojJ-like"/>
    <property type="match status" value="1"/>
</dbReference>
<organism evidence="14 15">
    <name type="scientific">Rhamnusium bicolor</name>
    <dbReference type="NCBI Taxonomy" id="1586634"/>
    <lineage>
        <taxon>Eukaryota</taxon>
        <taxon>Metazoa</taxon>
        <taxon>Ecdysozoa</taxon>
        <taxon>Arthropoda</taxon>
        <taxon>Hexapoda</taxon>
        <taxon>Insecta</taxon>
        <taxon>Pterygota</taxon>
        <taxon>Neoptera</taxon>
        <taxon>Endopterygota</taxon>
        <taxon>Coleoptera</taxon>
        <taxon>Polyphaga</taxon>
        <taxon>Cucujiformia</taxon>
        <taxon>Chrysomeloidea</taxon>
        <taxon>Cerambycidae</taxon>
        <taxon>Lepturinae</taxon>
        <taxon>Rhagiini</taxon>
        <taxon>Rhamnusium</taxon>
    </lineage>
</organism>
<dbReference type="Pfam" id="PF00858">
    <property type="entry name" value="ASC"/>
    <property type="match status" value="1"/>
</dbReference>
<keyword evidence="15" id="KW-1185">Reference proteome</keyword>
<evidence type="ECO:0000256" key="13">
    <source>
        <dbReference type="SAM" id="Phobius"/>
    </source>
</evidence>
<evidence type="ECO:0000256" key="3">
    <source>
        <dbReference type="ARBA" id="ARBA00022448"/>
    </source>
</evidence>
<dbReference type="AlphaFoldDB" id="A0AAV8WQA7"/>
<evidence type="ECO:0000256" key="2">
    <source>
        <dbReference type="ARBA" id="ARBA00007193"/>
    </source>
</evidence>
<comment type="similarity">
    <text evidence="2 12">Belongs to the amiloride-sensitive sodium channel (TC 1.A.6) family.</text>
</comment>
<reference evidence="14" key="1">
    <citation type="journal article" date="2023" name="Insect Mol. Biol.">
        <title>Genome sequencing provides insights into the evolution of gene families encoding plant cell wall-degrading enzymes in longhorned beetles.</title>
        <authorList>
            <person name="Shin N.R."/>
            <person name="Okamura Y."/>
            <person name="Kirsch R."/>
            <person name="Pauchet Y."/>
        </authorList>
    </citation>
    <scope>NUCLEOTIDE SEQUENCE</scope>
    <source>
        <strain evidence="14">RBIC_L_NR</strain>
    </source>
</reference>
<proteinExistence type="inferred from homology"/>
<keyword evidence="3 12" id="KW-0813">Transport</keyword>
<keyword evidence="9 13" id="KW-0472">Membrane</keyword>
<evidence type="ECO:0000256" key="10">
    <source>
        <dbReference type="ARBA" id="ARBA00023201"/>
    </source>
</evidence>